<sequence length="64" mass="7167">MKKLCSIHQAAQHPDICLSEYALRRMAKQGKLPCIYSGNRCLVNVEQLINQLNDLPGNINSKEG</sequence>
<reference evidence="1" key="1">
    <citation type="journal article" date="2022" name="Int. J. Syst. Evol. Microbiol.">
        <title>Genome-based, phenotypic and chemotaxonomic classification of Faecalibacterium strains: proposal of three novel species Faecalibacterium duncaniae sp. nov., Faecalibacterium hattorii sp. nov. and Faecalibacterium gallinarum sp. nov. .</title>
        <authorList>
            <person name="Sakamoto M."/>
            <person name="Sakurai N."/>
            <person name="Tanno H."/>
            <person name="Iino T."/>
            <person name="Ohkuma M."/>
            <person name="Endo A."/>
        </authorList>
    </citation>
    <scope>NUCLEOTIDE SEQUENCE</scope>
    <source>
        <strain evidence="1">JCM 17207</strain>
    </source>
</reference>
<organism evidence="1 2">
    <name type="scientific">Faecalibacterium gallinarum</name>
    <dbReference type="NCBI Taxonomy" id="2903556"/>
    <lineage>
        <taxon>Bacteria</taxon>
        <taxon>Bacillati</taxon>
        <taxon>Bacillota</taxon>
        <taxon>Clostridia</taxon>
        <taxon>Eubacteriales</taxon>
        <taxon>Oscillospiraceae</taxon>
        <taxon>Faecalibacterium</taxon>
    </lineage>
</organism>
<accession>A0AA37J0D0</accession>
<dbReference type="Proteomes" id="UP001055185">
    <property type="component" value="Unassembled WGS sequence"/>
</dbReference>
<gene>
    <name evidence="1" type="ORF">JCM17207_20780</name>
</gene>
<keyword evidence="2" id="KW-1185">Reference proteome</keyword>
<protein>
    <submittedName>
        <fullName evidence="1">Uncharacterized protein</fullName>
    </submittedName>
</protein>
<comment type="caution">
    <text evidence="1">The sequence shown here is derived from an EMBL/GenBank/DDBJ whole genome shotgun (WGS) entry which is preliminary data.</text>
</comment>
<dbReference type="EMBL" id="BQKV01000098">
    <property type="protein sequence ID" value="GJN65453.1"/>
    <property type="molecule type" value="Genomic_DNA"/>
</dbReference>
<dbReference type="RefSeq" id="WP_238317670.1">
    <property type="nucleotide sequence ID" value="NZ_BQKV01000098.1"/>
</dbReference>
<proteinExistence type="predicted"/>
<dbReference type="AlphaFoldDB" id="A0AA37J0D0"/>
<name>A0AA37J0D0_9FIRM</name>
<evidence type="ECO:0000313" key="2">
    <source>
        <dbReference type="Proteomes" id="UP001055185"/>
    </source>
</evidence>
<evidence type="ECO:0000313" key="1">
    <source>
        <dbReference type="EMBL" id="GJN65453.1"/>
    </source>
</evidence>